<evidence type="ECO:0000256" key="1">
    <source>
        <dbReference type="SAM" id="MobiDB-lite"/>
    </source>
</evidence>
<dbReference type="Proteomes" id="UP000610124">
    <property type="component" value="Unassembled WGS sequence"/>
</dbReference>
<reference evidence="2" key="5">
    <citation type="submission" date="2020-09" db="EMBL/GenBank/DDBJ databases">
        <authorList>
            <person name="Sun Q."/>
            <person name="Ohkuma M."/>
        </authorList>
    </citation>
    <scope>NUCLEOTIDE SEQUENCE</scope>
    <source>
        <strain evidence="2">JCM 4434</strain>
    </source>
</reference>
<reference evidence="4" key="4">
    <citation type="submission" date="2016-08" db="EMBL/GenBank/DDBJ databases">
        <title>Sequencing, assembly and comparative genomics of S. aureofaciens ATCC 10762.</title>
        <authorList>
            <person name="Gradnigo J.S."/>
            <person name="Johnson N."/>
            <person name="Somerville G.A."/>
        </authorList>
    </citation>
    <scope>NUCLEOTIDE SEQUENCE [LARGE SCALE GENOMIC DNA]</scope>
    <source>
        <strain evidence="4">ATCC 10762 / DSM 40127 / CCM 3239 / JCM 4008 / LMG 5968 / NBRC 12843 / NCIMB 8234 / A-377</strain>
    </source>
</reference>
<dbReference type="GeneID" id="97487070"/>
<feature type="region of interest" description="Disordered" evidence="1">
    <location>
        <begin position="75"/>
        <end position="95"/>
    </location>
</feature>
<evidence type="ECO:0000313" key="4">
    <source>
        <dbReference type="Proteomes" id="UP000037395"/>
    </source>
</evidence>
<reference evidence="3 4" key="2">
    <citation type="submission" date="2014-07" db="EMBL/GenBank/DDBJ databases">
        <authorList>
            <person name="Zhang J.E."/>
            <person name="Yang H."/>
            <person name="Guo J."/>
            <person name="Deng Z."/>
            <person name="Luo H."/>
            <person name="Luo M."/>
            <person name="Zhao B."/>
        </authorList>
    </citation>
    <scope>NUCLEOTIDE SEQUENCE [LARGE SCALE GENOMIC DNA]</scope>
    <source>
        <strain evidence="3">ATCC 10762</strain>
        <strain evidence="4">ATCC 10762 / DSM 40127 / CCM 3239 / JCM 4008 / LMG 5968 / NBRC 12843 / NCIMB 8234 / A-377</strain>
    </source>
</reference>
<organism evidence="3 4">
    <name type="scientific">Kitasatospora aureofaciens</name>
    <name type="common">Streptomyces aureofaciens</name>
    <dbReference type="NCBI Taxonomy" id="1894"/>
    <lineage>
        <taxon>Bacteria</taxon>
        <taxon>Bacillati</taxon>
        <taxon>Actinomycetota</taxon>
        <taxon>Actinomycetes</taxon>
        <taxon>Kitasatosporales</taxon>
        <taxon>Streptomycetaceae</taxon>
        <taxon>Kitasatospora</taxon>
    </lineage>
</organism>
<evidence type="ECO:0000313" key="2">
    <source>
        <dbReference type="EMBL" id="GGU84010.1"/>
    </source>
</evidence>
<dbReference type="Proteomes" id="UP000037395">
    <property type="component" value="Unassembled WGS sequence"/>
</dbReference>
<reference evidence="3" key="3">
    <citation type="submission" date="2016-08" db="EMBL/GenBank/DDBJ databases">
        <title>Sequencing, Assembly and Comparative Genomics of S. aureofaciens ATCC 10762.</title>
        <authorList>
            <person name="Gradnigo J.S."/>
            <person name="Johnson N."/>
            <person name="Somerville G.A."/>
        </authorList>
    </citation>
    <scope>NUCLEOTIDE SEQUENCE [LARGE SCALE GENOMIC DNA]</scope>
    <source>
        <strain evidence="3">ATCC 10762</strain>
    </source>
</reference>
<accession>A0A1E7N1A8</accession>
<keyword evidence="4" id="KW-1185">Reference proteome</keyword>
<dbReference type="OrthoDB" id="4800194at2"/>
<dbReference type="EMBL" id="BMUB01000008">
    <property type="protein sequence ID" value="GGU84010.1"/>
    <property type="molecule type" value="Genomic_DNA"/>
</dbReference>
<dbReference type="AlphaFoldDB" id="A0A1E7N1A8"/>
<name>A0A1E7N1A8_KITAU</name>
<comment type="caution">
    <text evidence="3">The sequence shown here is derived from an EMBL/GenBank/DDBJ whole genome shotgun (WGS) entry which is preliminary data.</text>
</comment>
<sequence length="239" mass="24795">MTGLPLSAYQADDRSAVKEIQARNALIVSCMHRAGFSAFTGDGLQAAQPPDNATALPAGAWGYLGAEAAATLGFHPPKRTPPRPNPAPAGSGEAYDGARVDCDRQAAERIGSPPAAGSRLVGRLFDESTKATAKDARVVAATRQWSACMTTAGFGATTPEELPQRYQTAPEVTPAELAAARADADCTAGTELAGLWFAVLAGYQRQLIDRNAEALTAQKEAVRAQDAKLTELIAGEGGS</sequence>
<protein>
    <submittedName>
        <fullName evidence="3">Uncharacterized protein</fullName>
    </submittedName>
</protein>
<accession>A0A8H9HR53</accession>
<gene>
    <name evidence="2" type="ORF">GCM10010502_40250</name>
    <name evidence="3" type="ORF">HS99_0035710</name>
</gene>
<proteinExistence type="predicted"/>
<dbReference type="KEGG" id="kau:B6264_08485"/>
<evidence type="ECO:0000313" key="3">
    <source>
        <dbReference type="EMBL" id="OEV34451.1"/>
    </source>
</evidence>
<dbReference type="RefSeq" id="WP_030290793.1">
    <property type="nucleotide sequence ID" value="NZ_BMUB01000008.1"/>
</dbReference>
<reference evidence="2" key="1">
    <citation type="journal article" date="2014" name="Int. J. Syst. Evol. Microbiol.">
        <title>Complete genome sequence of Corynebacterium casei LMG S-19264T (=DSM 44701T), isolated from a smear-ripened cheese.</title>
        <authorList>
            <consortium name="US DOE Joint Genome Institute (JGI-PGF)"/>
            <person name="Walter F."/>
            <person name="Albersmeier A."/>
            <person name="Kalinowski J."/>
            <person name="Ruckert C."/>
        </authorList>
    </citation>
    <scope>NUCLEOTIDE SEQUENCE</scope>
    <source>
        <strain evidence="2">JCM 4434</strain>
    </source>
</reference>
<dbReference type="EMBL" id="JPRF03000046">
    <property type="protein sequence ID" value="OEV34451.1"/>
    <property type="molecule type" value="Genomic_DNA"/>
</dbReference>